<evidence type="ECO:0000313" key="4">
    <source>
        <dbReference type="EMBL" id="MEV0971133.1"/>
    </source>
</evidence>
<organism evidence="4 5">
    <name type="scientific">Microtetraspora glauca</name>
    <dbReference type="NCBI Taxonomy" id="1996"/>
    <lineage>
        <taxon>Bacteria</taxon>
        <taxon>Bacillati</taxon>
        <taxon>Actinomycetota</taxon>
        <taxon>Actinomycetes</taxon>
        <taxon>Streptosporangiales</taxon>
        <taxon>Streptosporangiaceae</taxon>
        <taxon>Microtetraspora</taxon>
    </lineage>
</organism>
<sequence length="400" mass="42665">MRDEDGLGGVTGAPRAGERGARAFLSTPMLVAWLLGLTAVIVVLDIATGAGIRLAPVLIFLPAFIAGVGTVRQTVAASVWVSLVVLGSAFYIGGSFTDSLIAMVFTAGFGALSVIGCRYRIHRDEEVTRLRSAAAALQRQLLRPLPVRTEQVVVDGAYQPVEEDSMVGGDIYEVAASPYGTRVLIADVQGKGLPAIGTAFAVLGAFREVAHREPALTMIVDTLESAVTRHNYFAMQTGEPERFVTALIIDIDSGTKVQTVNCGHIPPYLLRAGHAEPVALPGTGVPLGLGRLSREPHVVERFAFPHEATLLLCTDGVTEARDGNGDFYPLGARLRRWADVPPDRLAATLRADLARFTGGNPRDDIAVLVLHRESARQSVVRAADRAVPRGRVNRRAGTTP</sequence>
<name>A0ABV3GHJ9_MICGL</name>
<dbReference type="RefSeq" id="WP_358135114.1">
    <property type="nucleotide sequence ID" value="NZ_JBFALK010000011.1"/>
</dbReference>
<dbReference type="PANTHER" id="PTHR43156:SF2">
    <property type="entry name" value="STAGE II SPORULATION PROTEIN E"/>
    <property type="match status" value="1"/>
</dbReference>
<feature type="domain" description="PPM-type phosphatase" evidence="3">
    <location>
        <begin position="152"/>
        <end position="372"/>
    </location>
</feature>
<keyword evidence="2" id="KW-0812">Transmembrane</keyword>
<accession>A0ABV3GHJ9</accession>
<dbReference type="EMBL" id="JBFALK010000011">
    <property type="protein sequence ID" value="MEV0971133.1"/>
    <property type="molecule type" value="Genomic_DNA"/>
</dbReference>
<dbReference type="InterPro" id="IPR001932">
    <property type="entry name" value="PPM-type_phosphatase-like_dom"/>
</dbReference>
<protein>
    <submittedName>
        <fullName evidence="4">PP2C family protein-serine/threonine phosphatase</fullName>
        <ecNumber evidence="4">3.1.3.16</ecNumber>
    </submittedName>
</protein>
<dbReference type="SMART" id="SM00331">
    <property type="entry name" value="PP2C_SIG"/>
    <property type="match status" value="1"/>
</dbReference>
<keyword evidence="2" id="KW-1133">Transmembrane helix</keyword>
<dbReference type="Pfam" id="PF07228">
    <property type="entry name" value="SpoIIE"/>
    <property type="match status" value="1"/>
</dbReference>
<keyword evidence="1 4" id="KW-0378">Hydrolase</keyword>
<dbReference type="Gene3D" id="3.60.40.10">
    <property type="entry name" value="PPM-type phosphatase domain"/>
    <property type="match status" value="1"/>
</dbReference>
<evidence type="ECO:0000256" key="1">
    <source>
        <dbReference type="ARBA" id="ARBA00022801"/>
    </source>
</evidence>
<dbReference type="InterPro" id="IPR036457">
    <property type="entry name" value="PPM-type-like_dom_sf"/>
</dbReference>
<evidence type="ECO:0000313" key="5">
    <source>
        <dbReference type="Proteomes" id="UP001551675"/>
    </source>
</evidence>
<dbReference type="GO" id="GO:0004722">
    <property type="term" value="F:protein serine/threonine phosphatase activity"/>
    <property type="evidence" value="ECO:0007669"/>
    <property type="project" value="UniProtKB-EC"/>
</dbReference>
<keyword evidence="5" id="KW-1185">Reference proteome</keyword>
<feature type="transmembrane region" description="Helical" evidence="2">
    <location>
        <begin position="50"/>
        <end position="68"/>
    </location>
</feature>
<dbReference type="SUPFAM" id="SSF81606">
    <property type="entry name" value="PP2C-like"/>
    <property type="match status" value="1"/>
</dbReference>
<feature type="transmembrane region" description="Helical" evidence="2">
    <location>
        <begin position="75"/>
        <end position="94"/>
    </location>
</feature>
<dbReference type="PANTHER" id="PTHR43156">
    <property type="entry name" value="STAGE II SPORULATION PROTEIN E-RELATED"/>
    <property type="match status" value="1"/>
</dbReference>
<dbReference type="InterPro" id="IPR052016">
    <property type="entry name" value="Bact_Sigma-Reg"/>
</dbReference>
<feature type="transmembrane region" description="Helical" evidence="2">
    <location>
        <begin position="100"/>
        <end position="121"/>
    </location>
</feature>
<reference evidence="4 5" key="1">
    <citation type="submission" date="2024-06" db="EMBL/GenBank/DDBJ databases">
        <title>The Natural Products Discovery Center: Release of the First 8490 Sequenced Strains for Exploring Actinobacteria Biosynthetic Diversity.</title>
        <authorList>
            <person name="Kalkreuter E."/>
            <person name="Kautsar S.A."/>
            <person name="Yang D."/>
            <person name="Bader C.D."/>
            <person name="Teijaro C.N."/>
            <person name="Fluegel L."/>
            <person name="Davis C.M."/>
            <person name="Simpson J.R."/>
            <person name="Lauterbach L."/>
            <person name="Steele A.D."/>
            <person name="Gui C."/>
            <person name="Meng S."/>
            <person name="Li G."/>
            <person name="Viehrig K."/>
            <person name="Ye F."/>
            <person name="Su P."/>
            <person name="Kiefer A.F."/>
            <person name="Nichols A."/>
            <person name="Cepeda A.J."/>
            <person name="Yan W."/>
            <person name="Fan B."/>
            <person name="Jiang Y."/>
            <person name="Adhikari A."/>
            <person name="Zheng C.-J."/>
            <person name="Schuster L."/>
            <person name="Cowan T.M."/>
            <person name="Smanski M.J."/>
            <person name="Chevrette M.G."/>
            <person name="De Carvalho L.P.S."/>
            <person name="Shen B."/>
        </authorList>
    </citation>
    <scope>NUCLEOTIDE SEQUENCE [LARGE SCALE GENOMIC DNA]</scope>
    <source>
        <strain evidence="4 5">NPDC050100</strain>
    </source>
</reference>
<keyword evidence="2" id="KW-0472">Membrane</keyword>
<feature type="transmembrane region" description="Helical" evidence="2">
    <location>
        <begin position="23"/>
        <end position="44"/>
    </location>
</feature>
<dbReference type="EC" id="3.1.3.16" evidence="4"/>
<comment type="caution">
    <text evidence="4">The sequence shown here is derived from an EMBL/GenBank/DDBJ whole genome shotgun (WGS) entry which is preliminary data.</text>
</comment>
<dbReference type="Proteomes" id="UP001551675">
    <property type="component" value="Unassembled WGS sequence"/>
</dbReference>
<gene>
    <name evidence="4" type="ORF">AB0I59_21095</name>
</gene>
<evidence type="ECO:0000256" key="2">
    <source>
        <dbReference type="SAM" id="Phobius"/>
    </source>
</evidence>
<evidence type="ECO:0000259" key="3">
    <source>
        <dbReference type="SMART" id="SM00331"/>
    </source>
</evidence>
<proteinExistence type="predicted"/>